<keyword evidence="7" id="KW-1185">Reference proteome</keyword>
<dbReference type="Proteomes" id="UP001274830">
    <property type="component" value="Unassembled WGS sequence"/>
</dbReference>
<dbReference type="InterPro" id="IPR005818">
    <property type="entry name" value="Histone_H1/H5_H15"/>
</dbReference>
<dbReference type="GO" id="GO:0005634">
    <property type="term" value="C:nucleus"/>
    <property type="evidence" value="ECO:0007669"/>
    <property type="project" value="UniProtKB-SubCell"/>
</dbReference>
<dbReference type="InterPro" id="IPR036388">
    <property type="entry name" value="WH-like_DNA-bd_sf"/>
</dbReference>
<comment type="caution">
    <text evidence="6">The sequence shown here is derived from an EMBL/GenBank/DDBJ whole genome shotgun (WGS) entry which is preliminary data.</text>
</comment>
<sequence>MPPKKTSTGGAKKAAAASAHASYEDMIKEAIINLKDRSGSSRQALKKYVQANNNLGGVTDASFTSHFNRALQKGSESGTFARPKGPSGPVKLAGPKKDDAAPAATKTTTAKAPAKAKATKTAAAKKAPAKTAAKKTTTAKKAPAKKTAAAKTTKAKANVGKPRKTPAAAPAVEEKAPTVLTKTKTGRVVKTTQPQPAKKAAAKRKAPAKKATPKKAATPKSKA</sequence>
<dbReference type="EMBL" id="JAUTXT010000007">
    <property type="protein sequence ID" value="KAK3677137.1"/>
    <property type="molecule type" value="Genomic_DNA"/>
</dbReference>
<feature type="compositionally biased region" description="Basic residues" evidence="4">
    <location>
        <begin position="200"/>
        <end position="213"/>
    </location>
</feature>
<dbReference type="InterPro" id="IPR005819">
    <property type="entry name" value="H1/H5"/>
</dbReference>
<gene>
    <name evidence="6" type="ORF">LTR78_002675</name>
</gene>
<dbReference type="GO" id="GO:0003677">
    <property type="term" value="F:DNA binding"/>
    <property type="evidence" value="ECO:0007669"/>
    <property type="project" value="UniProtKB-KW"/>
</dbReference>
<comment type="subcellular location">
    <subcellularLocation>
        <location evidence="3">Nucleus</location>
    </subcellularLocation>
</comment>
<reference evidence="6" key="1">
    <citation type="submission" date="2023-07" db="EMBL/GenBank/DDBJ databases">
        <title>Black Yeasts Isolated from many extreme environments.</title>
        <authorList>
            <person name="Coleine C."/>
            <person name="Stajich J.E."/>
            <person name="Selbmann L."/>
        </authorList>
    </citation>
    <scope>NUCLEOTIDE SEQUENCE</scope>
    <source>
        <strain evidence="6">CCFEE 5485</strain>
    </source>
</reference>
<feature type="compositionally biased region" description="Low complexity" evidence="4">
    <location>
        <begin position="214"/>
        <end position="223"/>
    </location>
</feature>
<evidence type="ECO:0000313" key="6">
    <source>
        <dbReference type="EMBL" id="KAK3677137.1"/>
    </source>
</evidence>
<evidence type="ECO:0000256" key="1">
    <source>
        <dbReference type="ARBA" id="ARBA00020833"/>
    </source>
</evidence>
<protein>
    <recommendedName>
        <fullName evidence="1">Histone H1</fullName>
    </recommendedName>
</protein>
<dbReference type="PROSITE" id="PS51504">
    <property type="entry name" value="H15"/>
    <property type="match status" value="1"/>
</dbReference>
<dbReference type="SUPFAM" id="SSF46785">
    <property type="entry name" value="Winged helix' DNA-binding domain"/>
    <property type="match status" value="1"/>
</dbReference>
<feature type="compositionally biased region" description="Low complexity" evidence="4">
    <location>
        <begin position="101"/>
        <end position="157"/>
    </location>
</feature>
<dbReference type="AlphaFoldDB" id="A0AAE1C3W1"/>
<feature type="domain" description="H15" evidence="5">
    <location>
        <begin position="19"/>
        <end position="94"/>
    </location>
</feature>
<organism evidence="6 7">
    <name type="scientific">Recurvomyces mirabilis</name>
    <dbReference type="NCBI Taxonomy" id="574656"/>
    <lineage>
        <taxon>Eukaryota</taxon>
        <taxon>Fungi</taxon>
        <taxon>Dikarya</taxon>
        <taxon>Ascomycota</taxon>
        <taxon>Pezizomycotina</taxon>
        <taxon>Dothideomycetes</taxon>
        <taxon>Dothideomycetidae</taxon>
        <taxon>Mycosphaerellales</taxon>
        <taxon>Teratosphaeriaceae</taxon>
        <taxon>Recurvomyces</taxon>
    </lineage>
</organism>
<comment type="similarity">
    <text evidence="3">Belongs to the histone H1/H5 family.</text>
</comment>
<dbReference type="Pfam" id="PF00538">
    <property type="entry name" value="Linker_histone"/>
    <property type="match status" value="1"/>
</dbReference>
<dbReference type="CDD" id="cd00073">
    <property type="entry name" value="H15"/>
    <property type="match status" value="1"/>
</dbReference>
<evidence type="ECO:0000256" key="4">
    <source>
        <dbReference type="SAM" id="MobiDB-lite"/>
    </source>
</evidence>
<keyword evidence="3" id="KW-0158">Chromosome</keyword>
<dbReference type="GO" id="GO:0006334">
    <property type="term" value="P:nucleosome assembly"/>
    <property type="evidence" value="ECO:0007669"/>
    <property type="project" value="InterPro"/>
</dbReference>
<dbReference type="GO" id="GO:0000786">
    <property type="term" value="C:nucleosome"/>
    <property type="evidence" value="ECO:0007669"/>
    <property type="project" value="InterPro"/>
</dbReference>
<evidence type="ECO:0000259" key="5">
    <source>
        <dbReference type="PROSITE" id="PS51504"/>
    </source>
</evidence>
<keyword evidence="2 3" id="KW-0238">DNA-binding</keyword>
<feature type="compositionally biased region" description="Low complexity" evidence="4">
    <location>
        <begin position="165"/>
        <end position="199"/>
    </location>
</feature>
<accession>A0AAE1C3W1</accession>
<dbReference type="Gene3D" id="1.10.10.10">
    <property type="entry name" value="Winged helix-like DNA-binding domain superfamily/Winged helix DNA-binding domain"/>
    <property type="match status" value="1"/>
</dbReference>
<evidence type="ECO:0000256" key="3">
    <source>
        <dbReference type="RuleBase" id="RU003894"/>
    </source>
</evidence>
<evidence type="ECO:0000256" key="2">
    <source>
        <dbReference type="ARBA" id="ARBA00023125"/>
    </source>
</evidence>
<evidence type="ECO:0000313" key="7">
    <source>
        <dbReference type="Proteomes" id="UP001274830"/>
    </source>
</evidence>
<proteinExistence type="inferred from homology"/>
<dbReference type="PRINTS" id="PR00624">
    <property type="entry name" value="HISTONEH5"/>
</dbReference>
<feature type="region of interest" description="Disordered" evidence="4">
    <location>
        <begin position="69"/>
        <end position="223"/>
    </location>
</feature>
<dbReference type="SMART" id="SM00526">
    <property type="entry name" value="H15"/>
    <property type="match status" value="1"/>
</dbReference>
<dbReference type="GO" id="GO:0030527">
    <property type="term" value="F:structural constituent of chromatin"/>
    <property type="evidence" value="ECO:0007669"/>
    <property type="project" value="InterPro"/>
</dbReference>
<keyword evidence="3" id="KW-0539">Nucleus</keyword>
<dbReference type="InterPro" id="IPR036390">
    <property type="entry name" value="WH_DNA-bd_sf"/>
</dbReference>
<name>A0AAE1C3W1_9PEZI</name>